<proteinExistence type="predicted"/>
<keyword evidence="2" id="KW-1185">Reference proteome</keyword>
<evidence type="ECO:0000313" key="1">
    <source>
        <dbReference type="EMBL" id="GAA3707634.1"/>
    </source>
</evidence>
<dbReference type="RefSeq" id="WP_344812908.1">
    <property type="nucleotide sequence ID" value="NZ_BAAAYX010000011.1"/>
</dbReference>
<comment type="caution">
    <text evidence="1">The sequence shown here is derived from an EMBL/GenBank/DDBJ whole genome shotgun (WGS) entry which is preliminary data.</text>
</comment>
<dbReference type="Proteomes" id="UP001500051">
    <property type="component" value="Unassembled WGS sequence"/>
</dbReference>
<organism evidence="1 2">
    <name type="scientific">Microlunatus aurantiacus</name>
    <dbReference type="NCBI Taxonomy" id="446786"/>
    <lineage>
        <taxon>Bacteria</taxon>
        <taxon>Bacillati</taxon>
        <taxon>Actinomycetota</taxon>
        <taxon>Actinomycetes</taxon>
        <taxon>Propionibacteriales</taxon>
        <taxon>Propionibacteriaceae</taxon>
        <taxon>Microlunatus</taxon>
    </lineage>
</organism>
<protein>
    <submittedName>
        <fullName evidence="1">Uncharacterized protein</fullName>
    </submittedName>
</protein>
<sequence>MSATDQSDIAETNPYATPRVLSFNVSFHVQPGLASNIRMKRVEAAIAGFEGLVKGAAASLFPWANRVQIDTTYDYRWLSERGELTPLPPTAENGG</sequence>
<dbReference type="EMBL" id="BAAAYX010000011">
    <property type="protein sequence ID" value="GAA3707634.1"/>
    <property type="molecule type" value="Genomic_DNA"/>
</dbReference>
<gene>
    <name evidence="1" type="ORF">GCM10022204_26980</name>
</gene>
<name>A0ABP7DT14_9ACTN</name>
<accession>A0ABP7DT14</accession>
<evidence type="ECO:0000313" key="2">
    <source>
        <dbReference type="Proteomes" id="UP001500051"/>
    </source>
</evidence>
<reference evidence="2" key="1">
    <citation type="journal article" date="2019" name="Int. J. Syst. Evol. Microbiol.">
        <title>The Global Catalogue of Microorganisms (GCM) 10K type strain sequencing project: providing services to taxonomists for standard genome sequencing and annotation.</title>
        <authorList>
            <consortium name="The Broad Institute Genomics Platform"/>
            <consortium name="The Broad Institute Genome Sequencing Center for Infectious Disease"/>
            <person name="Wu L."/>
            <person name="Ma J."/>
        </authorList>
    </citation>
    <scope>NUCLEOTIDE SEQUENCE [LARGE SCALE GENOMIC DNA]</scope>
    <source>
        <strain evidence="2">JCM 16548</strain>
    </source>
</reference>